<feature type="signal peptide" evidence="3">
    <location>
        <begin position="1"/>
        <end position="24"/>
    </location>
</feature>
<dbReference type="PROSITE" id="PS51318">
    <property type="entry name" value="TAT"/>
    <property type="match status" value="1"/>
</dbReference>
<dbReference type="SUPFAM" id="SSF75011">
    <property type="entry name" value="3-carboxy-cis,cis-mucoante lactonizing enzyme"/>
    <property type="match status" value="1"/>
</dbReference>
<accession>A0ABV2YCV1</accession>
<reference evidence="4 5" key="1">
    <citation type="submission" date="2024-06" db="EMBL/GenBank/DDBJ databases">
        <title>The Natural Products Discovery Center: Release of the First 8490 Sequenced Strains for Exploring Actinobacteria Biosynthetic Diversity.</title>
        <authorList>
            <person name="Kalkreuter E."/>
            <person name="Kautsar S.A."/>
            <person name="Yang D."/>
            <person name="Bader C.D."/>
            <person name="Teijaro C.N."/>
            <person name="Fluegel L."/>
            <person name="Davis C.M."/>
            <person name="Simpson J.R."/>
            <person name="Lauterbach L."/>
            <person name="Steele A.D."/>
            <person name="Gui C."/>
            <person name="Meng S."/>
            <person name="Li G."/>
            <person name="Viehrig K."/>
            <person name="Ye F."/>
            <person name="Su P."/>
            <person name="Kiefer A.F."/>
            <person name="Nichols A."/>
            <person name="Cepeda A.J."/>
            <person name="Yan W."/>
            <person name="Fan B."/>
            <person name="Jiang Y."/>
            <person name="Adhikari A."/>
            <person name="Zheng C.-J."/>
            <person name="Schuster L."/>
            <person name="Cowan T.M."/>
            <person name="Smanski M.J."/>
            <person name="Chevrette M.G."/>
            <person name="De Carvalho L.P.S."/>
            <person name="Shen B."/>
        </authorList>
    </citation>
    <scope>NUCLEOTIDE SEQUENCE [LARGE SCALE GENOMIC DNA]</scope>
    <source>
        <strain evidence="4 5">NPDC038104</strain>
    </source>
</reference>
<keyword evidence="5" id="KW-1185">Reference proteome</keyword>
<name>A0ABV2YCV1_9ACTN</name>
<evidence type="ECO:0000256" key="1">
    <source>
        <dbReference type="SAM" id="MobiDB-lite"/>
    </source>
</evidence>
<organism evidence="4 5">
    <name type="scientific">Streptomyces fragilis</name>
    <dbReference type="NCBI Taxonomy" id="67301"/>
    <lineage>
        <taxon>Bacteria</taxon>
        <taxon>Bacillati</taxon>
        <taxon>Actinomycetota</taxon>
        <taxon>Actinomycetes</taxon>
        <taxon>Kitasatosporales</taxon>
        <taxon>Streptomycetaceae</taxon>
        <taxon>Streptomyces</taxon>
    </lineage>
</organism>
<evidence type="ECO:0000313" key="4">
    <source>
        <dbReference type="EMBL" id="MEU3553545.1"/>
    </source>
</evidence>
<dbReference type="Gene3D" id="2.130.10.10">
    <property type="entry name" value="YVTN repeat-like/Quinoprotein amine dehydrogenase"/>
    <property type="match status" value="1"/>
</dbReference>
<evidence type="ECO:0000256" key="3">
    <source>
        <dbReference type="SAM" id="SignalP"/>
    </source>
</evidence>
<dbReference type="EMBL" id="JBEZUR010000004">
    <property type="protein sequence ID" value="MEU3553545.1"/>
    <property type="molecule type" value="Genomic_DNA"/>
</dbReference>
<feature type="chain" id="PRO_5047537131" evidence="3">
    <location>
        <begin position="25"/>
        <end position="342"/>
    </location>
</feature>
<proteinExistence type="predicted"/>
<dbReference type="RefSeq" id="WP_108951773.1">
    <property type="nucleotide sequence ID" value="NZ_BEVZ01000001.1"/>
</dbReference>
<feature type="region of interest" description="Disordered" evidence="1">
    <location>
        <begin position="271"/>
        <end position="313"/>
    </location>
</feature>
<comment type="caution">
    <text evidence="4">The sequence shown here is derived from an EMBL/GenBank/DDBJ whole genome shotgun (WGS) entry which is preliminary data.</text>
</comment>
<feature type="transmembrane region" description="Helical" evidence="2">
    <location>
        <begin position="318"/>
        <end position="336"/>
    </location>
</feature>
<keyword evidence="2" id="KW-0472">Membrane</keyword>
<dbReference type="InterPro" id="IPR015943">
    <property type="entry name" value="WD40/YVTN_repeat-like_dom_sf"/>
</dbReference>
<keyword evidence="3" id="KW-0732">Signal</keyword>
<keyword evidence="2" id="KW-0812">Transmembrane</keyword>
<protein>
    <submittedName>
        <fullName evidence="4">WD40 repeat domain-containing protein</fullName>
    </submittedName>
</protein>
<dbReference type="InterPro" id="IPR006311">
    <property type="entry name" value="TAT_signal"/>
</dbReference>
<evidence type="ECO:0000256" key="2">
    <source>
        <dbReference type="SAM" id="Phobius"/>
    </source>
</evidence>
<feature type="compositionally biased region" description="Low complexity" evidence="1">
    <location>
        <begin position="272"/>
        <end position="284"/>
    </location>
</feature>
<keyword evidence="2" id="KW-1133">Transmembrane helix</keyword>
<feature type="compositionally biased region" description="Low complexity" evidence="1">
    <location>
        <begin position="296"/>
        <end position="307"/>
    </location>
</feature>
<gene>
    <name evidence="4" type="ORF">AB0E65_04800</name>
</gene>
<evidence type="ECO:0000313" key="5">
    <source>
        <dbReference type="Proteomes" id="UP001550850"/>
    </source>
</evidence>
<dbReference type="Proteomes" id="UP001550850">
    <property type="component" value="Unassembled WGS sequence"/>
</dbReference>
<sequence length="342" mass="35266">MPRRSLVTLAGAVLLAAAGSAVSAAPSAAAEGDGSFTLTDPRITESSGLAASRRHPGIYWTHNDSEDGSRVFAVDGRTGRTVATVTLSGAGQARDIEAVSVGPDGRVYVGDIGDNFDGGWDHVWIYAFPEPKRLRDATVRATQYVVKYEGGARDAESLAVHPKTGRVYIVDKRKGGDGHVLAGPERLSATGVNLFRPVAGIDVWATDAAFSPDGSELAVRGYLDGVLLDWNGGRPEERERLSPPFQKQGESLTYSADGRLLLFGSEGEGSRVVAKPAPGGAAVEPPERSGDTSSSGRTPAAGAPAETAGGGGGNGGSVTLGGVALIALVVGLWVAARHRRAD</sequence>